<keyword evidence="7" id="KW-1278">Translocase</keyword>
<dbReference type="PANTHER" id="PTHR43553:SF27">
    <property type="entry name" value="ENERGY-COUPLING FACTOR TRANSPORTER ATP-BINDING PROTEIN ECFA2"/>
    <property type="match status" value="1"/>
</dbReference>
<dbReference type="Proteomes" id="UP000016536">
    <property type="component" value="Unassembled WGS sequence"/>
</dbReference>
<keyword evidence="12" id="KW-1185">Reference proteome</keyword>
<gene>
    <name evidence="11" type="ORF">HMPREF1979_03321</name>
</gene>
<dbReference type="GO" id="GO:0016887">
    <property type="term" value="F:ATP hydrolysis activity"/>
    <property type="evidence" value="ECO:0007669"/>
    <property type="project" value="InterPro"/>
</dbReference>
<evidence type="ECO:0000256" key="3">
    <source>
        <dbReference type="ARBA" id="ARBA00022448"/>
    </source>
</evidence>
<sequence length="493" mass="53450">MAVSPLDETRLGIRGVSYAYPTGQQVLDGVDLDVAPGSLTLVCGASGSGKSTILRLLNGLIPHFHDGELTGRVFVGDEEVCDTPIERSGLRTATVFQNPASQFFTTTVADELAFAPQNYQVPAPEIWQRRNEALETLGITDLAERELRGLSGGQTQKVACAQALAQQTPVILLDEPTSNLDPRAIDDVRAAIERLKQSGRTLVVAEHRIYFLRGLVDEAVIMGRGRVLYRMSGEELWRIEDERRRRLGLRTLERPRLAASPEPVAARAGHADRTADDVASNGVEHPSRAAGGALRAEPDETPGGPQEGGLRIENLKVERGGRLILDISELFFPAGAITGVMGANGIGKTTLARAVCGLQRARRGVRIALDGKELAAGQAFLVMQDVHRQLFAESVSREAGLPQLKRLDLADLADRHPLSLSGGQKQRLVIATAIDQDARVLILDEPTSGVDHRHLVAIAAELRDLAREGRVVIVISHDIEFLNECTDHVIEIE</sequence>
<dbReference type="HOGENOM" id="CLU_000604_86_7_11"/>
<feature type="domain" description="ABC transporter" evidence="10">
    <location>
        <begin position="310"/>
        <end position="492"/>
    </location>
</feature>
<accession>U1PXC2</accession>
<evidence type="ECO:0000256" key="8">
    <source>
        <dbReference type="ARBA" id="ARBA00023136"/>
    </source>
</evidence>
<keyword evidence="3" id="KW-0813">Transport</keyword>
<dbReference type="PROSITE" id="PS50893">
    <property type="entry name" value="ABC_TRANSPORTER_2"/>
    <property type="match status" value="2"/>
</dbReference>
<evidence type="ECO:0000313" key="12">
    <source>
        <dbReference type="Proteomes" id="UP000016536"/>
    </source>
</evidence>
<dbReference type="Gene3D" id="3.40.50.300">
    <property type="entry name" value="P-loop containing nucleotide triphosphate hydrolases"/>
    <property type="match status" value="2"/>
</dbReference>
<dbReference type="InterPro" id="IPR003593">
    <property type="entry name" value="AAA+_ATPase"/>
</dbReference>
<dbReference type="SUPFAM" id="SSF52540">
    <property type="entry name" value="P-loop containing nucleoside triphosphate hydrolases"/>
    <property type="match status" value="2"/>
</dbReference>
<dbReference type="PANTHER" id="PTHR43553">
    <property type="entry name" value="HEAVY METAL TRANSPORTER"/>
    <property type="match status" value="1"/>
</dbReference>
<dbReference type="InterPro" id="IPR003439">
    <property type="entry name" value="ABC_transporter-like_ATP-bd"/>
</dbReference>
<feature type="region of interest" description="Disordered" evidence="9">
    <location>
        <begin position="258"/>
        <end position="309"/>
    </location>
</feature>
<dbReference type="GO" id="GO:0005524">
    <property type="term" value="F:ATP binding"/>
    <property type="evidence" value="ECO:0007669"/>
    <property type="project" value="UniProtKB-KW"/>
</dbReference>
<evidence type="ECO:0000313" key="11">
    <source>
        <dbReference type="EMBL" id="ERH20485.1"/>
    </source>
</evidence>
<proteinExistence type="inferred from homology"/>
<evidence type="ECO:0000256" key="4">
    <source>
        <dbReference type="ARBA" id="ARBA00022475"/>
    </source>
</evidence>
<dbReference type="InterPro" id="IPR017871">
    <property type="entry name" value="ABC_transporter-like_CS"/>
</dbReference>
<reference evidence="11 12" key="1">
    <citation type="submission" date="2013-08" db="EMBL/GenBank/DDBJ databases">
        <authorList>
            <person name="Weinstock G."/>
            <person name="Sodergren E."/>
            <person name="Wylie T."/>
            <person name="Fulton L."/>
            <person name="Fulton R."/>
            <person name="Fronick C."/>
            <person name="O'Laughlin M."/>
            <person name="Godfrey J."/>
            <person name="Miner T."/>
            <person name="Herter B."/>
            <person name="Appelbaum E."/>
            <person name="Cordes M."/>
            <person name="Lek S."/>
            <person name="Wollam A."/>
            <person name="Pepin K.H."/>
            <person name="Palsikar V.B."/>
            <person name="Mitreva M."/>
            <person name="Wilson R.K."/>
        </authorList>
    </citation>
    <scope>NUCLEOTIDE SEQUENCE [LARGE SCALE GENOMIC DNA]</scope>
    <source>
        <strain evidence="11 12">F0542</strain>
    </source>
</reference>
<comment type="subcellular location">
    <subcellularLocation>
        <location evidence="1">Cell membrane</location>
        <topology evidence="1">Peripheral membrane protein</topology>
    </subcellularLocation>
</comment>
<name>U1PXC2_9ACTO</name>
<dbReference type="EMBL" id="AWSE01000311">
    <property type="protein sequence ID" value="ERH20485.1"/>
    <property type="molecule type" value="Genomic_DNA"/>
</dbReference>
<feature type="domain" description="ABC transporter" evidence="10">
    <location>
        <begin position="11"/>
        <end position="249"/>
    </location>
</feature>
<keyword evidence="4" id="KW-1003">Cell membrane</keyword>
<dbReference type="GO" id="GO:0042626">
    <property type="term" value="F:ATPase-coupled transmembrane transporter activity"/>
    <property type="evidence" value="ECO:0007669"/>
    <property type="project" value="TreeGrafter"/>
</dbReference>
<dbReference type="PATRIC" id="fig|1321818.3.peg.2718"/>
<dbReference type="AlphaFoldDB" id="U1PXC2"/>
<keyword evidence="8" id="KW-0472">Membrane</keyword>
<dbReference type="SMART" id="SM00382">
    <property type="entry name" value="AAA"/>
    <property type="match status" value="2"/>
</dbReference>
<evidence type="ECO:0000256" key="7">
    <source>
        <dbReference type="ARBA" id="ARBA00022967"/>
    </source>
</evidence>
<keyword evidence="6 11" id="KW-0067">ATP-binding</keyword>
<dbReference type="InterPro" id="IPR027417">
    <property type="entry name" value="P-loop_NTPase"/>
</dbReference>
<dbReference type="GO" id="GO:0043190">
    <property type="term" value="C:ATP-binding cassette (ABC) transporter complex"/>
    <property type="evidence" value="ECO:0007669"/>
    <property type="project" value="TreeGrafter"/>
</dbReference>
<evidence type="ECO:0000256" key="2">
    <source>
        <dbReference type="ARBA" id="ARBA00005417"/>
    </source>
</evidence>
<evidence type="ECO:0000256" key="1">
    <source>
        <dbReference type="ARBA" id="ARBA00004202"/>
    </source>
</evidence>
<dbReference type="CDD" id="cd03225">
    <property type="entry name" value="ABC_cobalt_CbiO_domain1"/>
    <property type="match status" value="1"/>
</dbReference>
<dbReference type="InterPro" id="IPR050095">
    <property type="entry name" value="ECF_ABC_transporter_ATP-bd"/>
</dbReference>
<evidence type="ECO:0000256" key="9">
    <source>
        <dbReference type="SAM" id="MobiDB-lite"/>
    </source>
</evidence>
<comment type="similarity">
    <text evidence="2">Belongs to the ABC transporter superfamily.</text>
</comment>
<comment type="caution">
    <text evidence="11">The sequence shown here is derived from an EMBL/GenBank/DDBJ whole genome shotgun (WGS) entry which is preliminary data.</text>
</comment>
<evidence type="ECO:0000259" key="10">
    <source>
        <dbReference type="PROSITE" id="PS50893"/>
    </source>
</evidence>
<dbReference type="Pfam" id="PF00005">
    <property type="entry name" value="ABC_tran"/>
    <property type="match status" value="2"/>
</dbReference>
<dbReference type="InterPro" id="IPR015856">
    <property type="entry name" value="ABC_transpr_CbiO/EcfA_su"/>
</dbReference>
<protein>
    <submittedName>
        <fullName evidence="11">ABC transporter, ATP-binding protein</fullName>
    </submittedName>
</protein>
<dbReference type="PROSITE" id="PS00211">
    <property type="entry name" value="ABC_TRANSPORTER_1"/>
    <property type="match status" value="1"/>
</dbReference>
<evidence type="ECO:0000256" key="5">
    <source>
        <dbReference type="ARBA" id="ARBA00022741"/>
    </source>
</evidence>
<keyword evidence="5" id="KW-0547">Nucleotide-binding</keyword>
<evidence type="ECO:0000256" key="6">
    <source>
        <dbReference type="ARBA" id="ARBA00022840"/>
    </source>
</evidence>
<organism evidence="11 12">
    <name type="scientific">Actinomyces johnsonii F0542</name>
    <dbReference type="NCBI Taxonomy" id="1321818"/>
    <lineage>
        <taxon>Bacteria</taxon>
        <taxon>Bacillati</taxon>
        <taxon>Actinomycetota</taxon>
        <taxon>Actinomycetes</taxon>
        <taxon>Actinomycetales</taxon>
        <taxon>Actinomycetaceae</taxon>
        <taxon>Actinomyces</taxon>
    </lineage>
</organism>